<dbReference type="AlphaFoldDB" id="E3GY28"/>
<protein>
    <submittedName>
        <fullName evidence="6">ABC transporter related protein</fullName>
    </submittedName>
</protein>
<dbReference type="InterPro" id="IPR017871">
    <property type="entry name" value="ABC_transporter-like_CS"/>
</dbReference>
<dbReference type="SUPFAM" id="SSF52540">
    <property type="entry name" value="P-loop containing nucleoside triphosphate hydrolases"/>
    <property type="match status" value="1"/>
</dbReference>
<dbReference type="InterPro" id="IPR025302">
    <property type="entry name" value="DrrA1/2-like_C"/>
</dbReference>
<proteinExistence type="inferred from homology"/>
<dbReference type="InterPro" id="IPR027417">
    <property type="entry name" value="P-loop_NTPase"/>
</dbReference>
<accession>E3GY28</accession>
<dbReference type="PANTHER" id="PTHR42711:SF5">
    <property type="entry name" value="ABC TRANSPORTER ATP-BINDING PROTEIN NATA"/>
    <property type="match status" value="1"/>
</dbReference>
<dbReference type="InterPro" id="IPR003439">
    <property type="entry name" value="ABC_transporter-like_ATP-bd"/>
</dbReference>
<evidence type="ECO:0000256" key="1">
    <source>
        <dbReference type="ARBA" id="ARBA00005417"/>
    </source>
</evidence>
<dbReference type="HOGENOM" id="CLU_000604_1_2_2"/>
<dbReference type="Proteomes" id="UP000002315">
    <property type="component" value="Chromosome"/>
</dbReference>
<gene>
    <name evidence="6" type="ordered locus">Mfer_0408</name>
</gene>
<name>E3GY28_METFV</name>
<keyword evidence="3" id="KW-0547">Nucleotide-binding</keyword>
<dbReference type="GO" id="GO:0016887">
    <property type="term" value="F:ATP hydrolysis activity"/>
    <property type="evidence" value="ECO:0007669"/>
    <property type="project" value="InterPro"/>
</dbReference>
<dbReference type="Pfam" id="PF13732">
    <property type="entry name" value="DrrA1-3_C"/>
    <property type="match status" value="1"/>
</dbReference>
<dbReference type="PANTHER" id="PTHR42711">
    <property type="entry name" value="ABC TRANSPORTER ATP-BINDING PROTEIN"/>
    <property type="match status" value="1"/>
</dbReference>
<dbReference type="OrthoDB" id="31298at2157"/>
<dbReference type="STRING" id="523846.Mfer_0408"/>
<sequence>MKAVELKGVSKKFGEINALNNFTLEIEEGEIMGIIGPNGAGKTTTIRIISGILRPDDGEVRVYGYDVTKNPLEVKKLIGYLPEEPNLYERFTVYELLKYFGELYDVDKKKLEMRIKKLLKLVNMEDRANHRINTLSKGMRQRVAVARALIHDPKIVIFDEPTMGLDPGTALTIRKFIAKLRGKKTVILCTHYMEEAEMLCDRVAILNKGKILDIGTPEELKSKIHSPIVLQVKLNDLNVLRNLEIQGIKKIEVKKHHNVEIFLEKRSVIPKIVEKLGKNILSINTKETSLQDVFIKMVGEDEFH</sequence>
<reference evidence="6 7" key="1">
    <citation type="journal article" date="2010" name="Stand. Genomic Sci.">
        <title>Complete genome sequence of Methanothermus fervidus type strain (V24S).</title>
        <authorList>
            <person name="Anderson I."/>
            <person name="Djao O.D."/>
            <person name="Misra M."/>
            <person name="Chertkov O."/>
            <person name="Nolan M."/>
            <person name="Lucas S."/>
            <person name="Lapidus A."/>
            <person name="Del Rio T.G."/>
            <person name="Tice H."/>
            <person name="Cheng J.F."/>
            <person name="Tapia R."/>
            <person name="Han C."/>
            <person name="Goodwin L."/>
            <person name="Pitluck S."/>
            <person name="Liolios K."/>
            <person name="Ivanova N."/>
            <person name="Mavromatis K."/>
            <person name="Mikhailova N."/>
            <person name="Pati A."/>
            <person name="Brambilla E."/>
            <person name="Chen A."/>
            <person name="Palaniappan K."/>
            <person name="Land M."/>
            <person name="Hauser L."/>
            <person name="Chang Y.J."/>
            <person name="Jeffries C.D."/>
            <person name="Sikorski J."/>
            <person name="Spring S."/>
            <person name="Rohde M."/>
            <person name="Eichinger K."/>
            <person name="Huber H."/>
            <person name="Wirth R."/>
            <person name="Goker M."/>
            <person name="Detter J.C."/>
            <person name="Woyke T."/>
            <person name="Bristow J."/>
            <person name="Eisen J.A."/>
            <person name="Markowitz V."/>
            <person name="Hugenholtz P."/>
            <person name="Klenk H.P."/>
            <person name="Kyrpides N.C."/>
        </authorList>
    </citation>
    <scope>NUCLEOTIDE SEQUENCE [LARGE SCALE GENOMIC DNA]</scope>
    <source>
        <strain evidence="7">ATCC 43054 / DSM 2088 / JCM 10308 / V24 S</strain>
    </source>
</reference>
<evidence type="ECO:0000256" key="3">
    <source>
        <dbReference type="ARBA" id="ARBA00022741"/>
    </source>
</evidence>
<evidence type="ECO:0000259" key="5">
    <source>
        <dbReference type="PROSITE" id="PS50893"/>
    </source>
</evidence>
<evidence type="ECO:0000256" key="2">
    <source>
        <dbReference type="ARBA" id="ARBA00022448"/>
    </source>
</evidence>
<organism evidence="6 7">
    <name type="scientific">Methanothermus fervidus (strain ATCC 43054 / DSM 2088 / JCM 10308 / V24 S)</name>
    <dbReference type="NCBI Taxonomy" id="523846"/>
    <lineage>
        <taxon>Archaea</taxon>
        <taxon>Methanobacteriati</taxon>
        <taxon>Methanobacteriota</taxon>
        <taxon>Methanomada group</taxon>
        <taxon>Methanobacteria</taxon>
        <taxon>Methanobacteriales</taxon>
        <taxon>Methanothermaceae</taxon>
        <taxon>Methanothermus</taxon>
    </lineage>
</organism>
<keyword evidence="2" id="KW-0813">Transport</keyword>
<keyword evidence="4" id="KW-0067">ATP-binding</keyword>
<evidence type="ECO:0000256" key="4">
    <source>
        <dbReference type="ARBA" id="ARBA00022840"/>
    </source>
</evidence>
<feature type="domain" description="ABC transporter" evidence="5">
    <location>
        <begin position="4"/>
        <end position="233"/>
    </location>
</feature>
<dbReference type="GO" id="GO:0005524">
    <property type="term" value="F:ATP binding"/>
    <property type="evidence" value="ECO:0007669"/>
    <property type="project" value="UniProtKB-KW"/>
</dbReference>
<dbReference type="EMBL" id="CP002278">
    <property type="protein sequence ID" value="ADP77210.1"/>
    <property type="molecule type" value="Genomic_DNA"/>
</dbReference>
<dbReference type="PROSITE" id="PS50893">
    <property type="entry name" value="ABC_TRANSPORTER_2"/>
    <property type="match status" value="1"/>
</dbReference>
<evidence type="ECO:0000313" key="6">
    <source>
        <dbReference type="EMBL" id="ADP77210.1"/>
    </source>
</evidence>
<dbReference type="InterPro" id="IPR050763">
    <property type="entry name" value="ABC_transporter_ATP-binding"/>
</dbReference>
<dbReference type="KEGG" id="mfv:Mfer_0408"/>
<dbReference type="Gene3D" id="3.40.50.300">
    <property type="entry name" value="P-loop containing nucleotide triphosphate hydrolases"/>
    <property type="match status" value="1"/>
</dbReference>
<evidence type="ECO:0000313" key="7">
    <source>
        <dbReference type="Proteomes" id="UP000002315"/>
    </source>
</evidence>
<dbReference type="InterPro" id="IPR003593">
    <property type="entry name" value="AAA+_ATPase"/>
</dbReference>
<dbReference type="Pfam" id="PF00005">
    <property type="entry name" value="ABC_tran"/>
    <property type="match status" value="1"/>
</dbReference>
<dbReference type="PROSITE" id="PS00211">
    <property type="entry name" value="ABC_TRANSPORTER_1"/>
    <property type="match status" value="1"/>
</dbReference>
<keyword evidence="7" id="KW-1185">Reference proteome</keyword>
<dbReference type="SMART" id="SM00382">
    <property type="entry name" value="AAA"/>
    <property type="match status" value="1"/>
</dbReference>
<comment type="similarity">
    <text evidence="1">Belongs to the ABC transporter superfamily.</text>
</comment>
<dbReference type="CDD" id="cd03230">
    <property type="entry name" value="ABC_DR_subfamily_A"/>
    <property type="match status" value="1"/>
</dbReference>